<evidence type="ECO:0000256" key="2">
    <source>
        <dbReference type="ARBA" id="ARBA00022771"/>
    </source>
</evidence>
<keyword evidence="2 4" id="KW-0863">Zinc-finger</keyword>
<evidence type="ECO:0000313" key="6">
    <source>
        <dbReference type="EMBL" id="PBK75473.1"/>
    </source>
</evidence>
<reference evidence="7" key="1">
    <citation type="journal article" date="2017" name="Nat. Ecol. Evol.">
        <title>Genome expansion and lineage-specific genetic innovations in the forest pathogenic fungi Armillaria.</title>
        <authorList>
            <person name="Sipos G."/>
            <person name="Prasanna A.N."/>
            <person name="Walter M.C."/>
            <person name="O'Connor E."/>
            <person name="Balint B."/>
            <person name="Krizsan K."/>
            <person name="Kiss B."/>
            <person name="Hess J."/>
            <person name="Varga T."/>
            <person name="Slot J."/>
            <person name="Riley R."/>
            <person name="Boka B."/>
            <person name="Rigling D."/>
            <person name="Barry K."/>
            <person name="Lee J."/>
            <person name="Mihaltcheva S."/>
            <person name="LaButti K."/>
            <person name="Lipzen A."/>
            <person name="Waldron R."/>
            <person name="Moloney N.M."/>
            <person name="Sperisen C."/>
            <person name="Kredics L."/>
            <person name="Vagvoelgyi C."/>
            <person name="Patrignani A."/>
            <person name="Fitzpatrick D."/>
            <person name="Nagy I."/>
            <person name="Doyle S."/>
            <person name="Anderson J.B."/>
            <person name="Grigoriev I.V."/>
            <person name="Gueldener U."/>
            <person name="Muensterkoetter M."/>
            <person name="Nagy L.G."/>
        </authorList>
    </citation>
    <scope>NUCLEOTIDE SEQUENCE [LARGE SCALE GENOMIC DNA]</scope>
    <source>
        <strain evidence="7">28-4</strain>
    </source>
</reference>
<keyword evidence="3" id="KW-0862">Zinc</keyword>
<dbReference type="InterPro" id="IPR002893">
    <property type="entry name" value="Znf_MYND"/>
</dbReference>
<name>A0A2H3CH52_9AGAR</name>
<keyword evidence="7" id="KW-1185">Reference proteome</keyword>
<organism evidence="6 7">
    <name type="scientific">Armillaria solidipes</name>
    <dbReference type="NCBI Taxonomy" id="1076256"/>
    <lineage>
        <taxon>Eukaryota</taxon>
        <taxon>Fungi</taxon>
        <taxon>Dikarya</taxon>
        <taxon>Basidiomycota</taxon>
        <taxon>Agaricomycotina</taxon>
        <taxon>Agaricomycetes</taxon>
        <taxon>Agaricomycetidae</taxon>
        <taxon>Agaricales</taxon>
        <taxon>Marasmiineae</taxon>
        <taxon>Physalacriaceae</taxon>
        <taxon>Armillaria</taxon>
    </lineage>
</organism>
<feature type="domain" description="MYND-type" evidence="5">
    <location>
        <begin position="407"/>
        <end position="456"/>
    </location>
</feature>
<evidence type="ECO:0000256" key="1">
    <source>
        <dbReference type="ARBA" id="ARBA00022723"/>
    </source>
</evidence>
<evidence type="ECO:0000256" key="3">
    <source>
        <dbReference type="ARBA" id="ARBA00022833"/>
    </source>
</evidence>
<dbReference type="Gene3D" id="6.10.140.2220">
    <property type="match status" value="1"/>
</dbReference>
<dbReference type="AlphaFoldDB" id="A0A2H3CH52"/>
<gene>
    <name evidence="6" type="ORF">ARMSODRAFT_949713</name>
</gene>
<accession>A0A2H3CH52</accession>
<proteinExistence type="predicted"/>
<sequence>MMALGLQASQSRLSRRAFFHVMEENLKFNTVSIQDMQRGRFPLVPSLDPKDVLNLSCSSMLVLATCLRDQSLLKPVSLPGSISSMVALMPAISFWLCLFCDHIILPSRTPEFTFIDFHHSVVFILAWTTNQNTYTVEPKLYTDYLPFLWFHPPPGCTKYNLDDARALFTAVDHVFMACNEPQRELFVRRLEENSTLTANLFIQFIVDEFAHIPEESNMILLYQSFSTVASSTFQLAYKSLPIHTALLKNNILKWMCRAFRLVTRRIPFTDVTLTLAAKCVGMGSGYIMRAMEDGYSYIHQLLGYNILLYMFKALRNLYAHLKLIGQQFKAVKTIIEDNTVTIMHTVIFHFAYVSILKRSKKAIFKIQQHIDGILESQDPGLKQVCKVWTEFVDIATYRSNIFRFISDSSCGTNEKCPGTSVRKFMVCSGCQFTLYCSQTCQRDDWSQPSTGHRPLCAKIRQIRADAGPLPMSLSDHSAYESFNFRSLLKYEEWEELFDKYIAENGEPDPLWPMIWVLDYRAVNVEPAIHIQSSEQCVEDIDPETLAKAREGTGSLVCCIIPDGQRTIGKMELFPDIDLHWGLPSDFIQ</sequence>
<protein>
    <recommendedName>
        <fullName evidence="5">MYND-type domain-containing protein</fullName>
    </recommendedName>
</protein>
<evidence type="ECO:0000256" key="4">
    <source>
        <dbReference type="PROSITE-ProRule" id="PRU00134"/>
    </source>
</evidence>
<dbReference type="EMBL" id="KZ293417">
    <property type="protein sequence ID" value="PBK75473.1"/>
    <property type="molecule type" value="Genomic_DNA"/>
</dbReference>
<dbReference type="PROSITE" id="PS50865">
    <property type="entry name" value="ZF_MYND_2"/>
    <property type="match status" value="1"/>
</dbReference>
<evidence type="ECO:0000259" key="5">
    <source>
        <dbReference type="PROSITE" id="PS50865"/>
    </source>
</evidence>
<dbReference type="Proteomes" id="UP000218334">
    <property type="component" value="Unassembled WGS sequence"/>
</dbReference>
<evidence type="ECO:0000313" key="7">
    <source>
        <dbReference type="Proteomes" id="UP000218334"/>
    </source>
</evidence>
<dbReference type="STRING" id="1076256.A0A2H3CH52"/>
<keyword evidence="1" id="KW-0479">Metal-binding</keyword>
<dbReference type="SUPFAM" id="SSF144232">
    <property type="entry name" value="HIT/MYND zinc finger-like"/>
    <property type="match status" value="1"/>
</dbReference>
<dbReference type="GO" id="GO:0008270">
    <property type="term" value="F:zinc ion binding"/>
    <property type="evidence" value="ECO:0007669"/>
    <property type="project" value="UniProtKB-KW"/>
</dbReference>
<dbReference type="Pfam" id="PF01753">
    <property type="entry name" value="zf-MYND"/>
    <property type="match status" value="1"/>
</dbReference>